<dbReference type="EMBL" id="VSSQ01000210">
    <property type="protein sequence ID" value="MPL85711.1"/>
    <property type="molecule type" value="Genomic_DNA"/>
</dbReference>
<comment type="caution">
    <text evidence="1">The sequence shown here is derived from an EMBL/GenBank/DDBJ whole genome shotgun (WGS) entry which is preliminary data.</text>
</comment>
<evidence type="ECO:0000313" key="1">
    <source>
        <dbReference type="EMBL" id="MPL85711.1"/>
    </source>
</evidence>
<proteinExistence type="predicted"/>
<sequence length="579" mass="66512">MNKLILLTCLLLAYIFTIAQEDEERDLHRMKQKAGSEHIIIDFFQKSNLPLGQTKTVYAIILNPMGCPRCEGAINPFIRELHKVDSSSLICLIVEYPKTDAVKAYLAKRKFEVSHVIIDNEGFFLKNFEFSSQEMQVPFITKINLENGVLISSESTLGITMDGDFVERIHSQTIPQMQVTATLNPVNEIRQIGQDLNVMQPTSKCILSEDDRYPISQISNPDISASGRFFCFQDKLANAIFVYEIKDTTASLINVLKPDEEEKKLFVAPDVGDTLYRMLDKMNILNSMYFNCNILDEESVVISASLPKVFWEDKSTESLAYYNKIAYLVKGLKSKSMSYFTLDTVFKDITLSHTNTCFDFKNNSIYVPISRGWPNGDKELVDPNDTVENPFNPKFYKQAPLMAKFDFQGNFESFIGNLDPTYAINKVGYSFINLTVKNFDGVTYYTSGYSGDIYRFSDKQNYHEPIVFFTPSTCPINASYETEPLKYLQECQKIYNKDIIDFTYSQGKIYAIVKQDDLYRLVVYNGISITNLYDLPRLVKRDKVVKYFLKKNEEIIVCYGVFESPENSVLYKFIINQNQ</sequence>
<accession>A0A644V3G3</accession>
<dbReference type="AlphaFoldDB" id="A0A644V3G3"/>
<protein>
    <submittedName>
        <fullName evidence="1">Uncharacterized protein</fullName>
    </submittedName>
</protein>
<name>A0A644V3G3_9ZZZZ</name>
<organism evidence="1">
    <name type="scientific">bioreactor metagenome</name>
    <dbReference type="NCBI Taxonomy" id="1076179"/>
    <lineage>
        <taxon>unclassified sequences</taxon>
        <taxon>metagenomes</taxon>
        <taxon>ecological metagenomes</taxon>
    </lineage>
</organism>
<reference evidence="1" key="1">
    <citation type="submission" date="2019-08" db="EMBL/GenBank/DDBJ databases">
        <authorList>
            <person name="Kucharzyk K."/>
            <person name="Murdoch R.W."/>
            <person name="Higgins S."/>
            <person name="Loffler F."/>
        </authorList>
    </citation>
    <scope>NUCLEOTIDE SEQUENCE</scope>
</reference>
<gene>
    <name evidence="1" type="ORF">SDC9_31684</name>
</gene>